<feature type="domain" description="Integral membrane bound transporter" evidence="6">
    <location>
        <begin position="57"/>
        <end position="166"/>
    </location>
</feature>
<evidence type="ECO:0000256" key="4">
    <source>
        <dbReference type="ARBA" id="ARBA00023136"/>
    </source>
</evidence>
<feature type="transmembrane region" description="Helical" evidence="5">
    <location>
        <begin position="103"/>
        <end position="122"/>
    </location>
</feature>
<dbReference type="RefSeq" id="WP_127724359.1">
    <property type="nucleotide sequence ID" value="NZ_RLIH01000005.1"/>
</dbReference>
<feature type="transmembrane region" description="Helical" evidence="5">
    <location>
        <begin position="154"/>
        <end position="171"/>
    </location>
</feature>
<reference evidence="7 8" key="1">
    <citation type="submission" date="2018-11" db="EMBL/GenBank/DDBJ databases">
        <title>Genome sequencing and assembly of Anaerosphaera sp. nov., GS7-6-2.</title>
        <authorList>
            <person name="Rettenmaier R."/>
            <person name="Liebl W."/>
            <person name="Zverlov V."/>
        </authorList>
    </citation>
    <scope>NUCLEOTIDE SEQUENCE [LARGE SCALE GENOMIC DNA]</scope>
    <source>
        <strain evidence="7 8">GS7-6-2</strain>
    </source>
</reference>
<evidence type="ECO:0000256" key="2">
    <source>
        <dbReference type="ARBA" id="ARBA00022692"/>
    </source>
</evidence>
<dbReference type="GO" id="GO:0016020">
    <property type="term" value="C:membrane"/>
    <property type="evidence" value="ECO:0007669"/>
    <property type="project" value="UniProtKB-SubCell"/>
</dbReference>
<evidence type="ECO:0000256" key="1">
    <source>
        <dbReference type="ARBA" id="ARBA00004141"/>
    </source>
</evidence>
<keyword evidence="3 5" id="KW-1133">Transmembrane helix</keyword>
<protein>
    <recommendedName>
        <fullName evidence="6">Integral membrane bound transporter domain-containing protein</fullName>
    </recommendedName>
</protein>
<sequence>MKQLTTSFKTILLKALKRIDLDFIIYIVKVVFGTILASLFMRHVMELVNVTEVPMIPFFACIGVLVGMEPNKTQAISNVINRNVGTIVAGLTGGIVASFTEDIFLISLGLIPYLIFVALLDFKKSIVPGGIFYFAITYLTTLDNAWMYALNRTIGTVLGTLMGLAINFLIFPPKEESQ</sequence>
<evidence type="ECO:0000313" key="7">
    <source>
        <dbReference type="EMBL" id="RVU54977.1"/>
    </source>
</evidence>
<keyword evidence="4 5" id="KW-0472">Membrane</keyword>
<organism evidence="7 8">
    <name type="scientific">Anaerosphaera multitolerans</name>
    <dbReference type="NCBI Taxonomy" id="2487351"/>
    <lineage>
        <taxon>Bacteria</taxon>
        <taxon>Bacillati</taxon>
        <taxon>Bacillota</taxon>
        <taxon>Tissierellia</taxon>
        <taxon>Tissierellales</taxon>
        <taxon>Peptoniphilaceae</taxon>
        <taxon>Anaerosphaera</taxon>
    </lineage>
</organism>
<accession>A0A437S813</accession>
<gene>
    <name evidence="7" type="ORF">EF514_05175</name>
</gene>
<evidence type="ECO:0000256" key="3">
    <source>
        <dbReference type="ARBA" id="ARBA00022989"/>
    </source>
</evidence>
<feature type="transmembrane region" description="Helical" evidence="5">
    <location>
        <begin position="79"/>
        <end position="97"/>
    </location>
</feature>
<dbReference type="AlphaFoldDB" id="A0A437S813"/>
<dbReference type="EMBL" id="RLIH01000005">
    <property type="protein sequence ID" value="RVU54977.1"/>
    <property type="molecule type" value="Genomic_DNA"/>
</dbReference>
<keyword evidence="8" id="KW-1185">Reference proteome</keyword>
<comment type="subcellular location">
    <subcellularLocation>
        <location evidence="1">Membrane</location>
        <topology evidence="1">Multi-pass membrane protein</topology>
    </subcellularLocation>
</comment>
<dbReference type="OrthoDB" id="1653617at2"/>
<comment type="caution">
    <text evidence="7">The sequence shown here is derived from an EMBL/GenBank/DDBJ whole genome shotgun (WGS) entry which is preliminary data.</text>
</comment>
<evidence type="ECO:0000256" key="5">
    <source>
        <dbReference type="SAM" id="Phobius"/>
    </source>
</evidence>
<feature type="transmembrane region" description="Helical" evidence="5">
    <location>
        <begin position="129"/>
        <end position="148"/>
    </location>
</feature>
<feature type="transmembrane region" description="Helical" evidence="5">
    <location>
        <begin position="47"/>
        <end position="67"/>
    </location>
</feature>
<proteinExistence type="predicted"/>
<dbReference type="InterPro" id="IPR049453">
    <property type="entry name" value="Memb_transporter_dom"/>
</dbReference>
<evidence type="ECO:0000259" key="6">
    <source>
        <dbReference type="Pfam" id="PF13515"/>
    </source>
</evidence>
<evidence type="ECO:0000313" key="8">
    <source>
        <dbReference type="Proteomes" id="UP000288812"/>
    </source>
</evidence>
<dbReference type="Proteomes" id="UP000288812">
    <property type="component" value="Unassembled WGS sequence"/>
</dbReference>
<feature type="transmembrane region" description="Helical" evidence="5">
    <location>
        <begin position="21"/>
        <end position="41"/>
    </location>
</feature>
<name>A0A437S813_9FIRM</name>
<keyword evidence="2 5" id="KW-0812">Transmembrane</keyword>
<dbReference type="Pfam" id="PF13515">
    <property type="entry name" value="FUSC_2"/>
    <property type="match status" value="1"/>
</dbReference>